<dbReference type="SUPFAM" id="SSF56349">
    <property type="entry name" value="DNA breaking-rejoining enzymes"/>
    <property type="match status" value="1"/>
</dbReference>
<dbReference type="InterPro" id="IPR013762">
    <property type="entry name" value="Integrase-like_cat_sf"/>
</dbReference>
<evidence type="ECO:0000256" key="3">
    <source>
        <dbReference type="ARBA" id="ARBA00023172"/>
    </source>
</evidence>
<dbReference type="Pfam" id="PF13102">
    <property type="entry name" value="Phage_int_SAM_5"/>
    <property type="match status" value="1"/>
</dbReference>
<keyword evidence="6" id="KW-1185">Reference proteome</keyword>
<feature type="domain" description="Tyr recombinase" evidence="4">
    <location>
        <begin position="244"/>
        <end position="439"/>
    </location>
</feature>
<dbReference type="InterPro" id="IPR010998">
    <property type="entry name" value="Integrase_recombinase_N"/>
</dbReference>
<dbReference type="GO" id="GO:0003677">
    <property type="term" value="F:DNA binding"/>
    <property type="evidence" value="ECO:0007669"/>
    <property type="project" value="UniProtKB-KW"/>
</dbReference>
<comment type="similarity">
    <text evidence="1">Belongs to the 'phage' integrase family.</text>
</comment>
<dbReference type="PANTHER" id="PTHR30349:SF64">
    <property type="entry name" value="PROPHAGE INTEGRASE INTD-RELATED"/>
    <property type="match status" value="1"/>
</dbReference>
<evidence type="ECO:0000256" key="2">
    <source>
        <dbReference type="ARBA" id="ARBA00023125"/>
    </source>
</evidence>
<dbReference type="EMBL" id="FNAN01000007">
    <property type="protein sequence ID" value="SDE82090.1"/>
    <property type="molecule type" value="Genomic_DNA"/>
</dbReference>
<evidence type="ECO:0000313" key="5">
    <source>
        <dbReference type="EMBL" id="SDE82090.1"/>
    </source>
</evidence>
<reference evidence="6" key="1">
    <citation type="submission" date="2016-10" db="EMBL/GenBank/DDBJ databases">
        <authorList>
            <person name="Varghese N."/>
            <person name="Submissions S."/>
        </authorList>
    </citation>
    <scope>NUCLEOTIDE SEQUENCE [LARGE SCALE GENOMIC DNA]</scope>
    <source>
        <strain evidence="6">DSM 25329</strain>
    </source>
</reference>
<dbReference type="GO" id="GO:0006310">
    <property type="term" value="P:DNA recombination"/>
    <property type="evidence" value="ECO:0007669"/>
    <property type="project" value="UniProtKB-KW"/>
</dbReference>
<dbReference type="Proteomes" id="UP000198748">
    <property type="component" value="Unassembled WGS sequence"/>
</dbReference>
<dbReference type="InterPro" id="IPR002104">
    <property type="entry name" value="Integrase_catalytic"/>
</dbReference>
<dbReference type="GO" id="GO:0015074">
    <property type="term" value="P:DNA integration"/>
    <property type="evidence" value="ECO:0007669"/>
    <property type="project" value="InterPro"/>
</dbReference>
<sequence length="452" mass="51959">MFFDKRRMKDGFASVKLSVYHNAQQKQYATGIILDEKQQDFLTKNKAGLTGKVRDETLRNLWNKVYGREYVDEASEDKKETWLLKAQKIISKIEHRFSFEEFQALLFSEQQTEVVFANDLIIALRNEFNTLTSEDNFTRATIYRSAANSVERFVTETGISNKTQPKVPFGIVTRDFLKKYEKYLVTNGGFHAKSKARRPVGPTTVVFYMNAIKKMVNEAIKAKIIDRDDYPFGNGGYRPPRGNNTKKALPTETLTALMAYSGKFPRRNYALDIWKFSYFCGGMNMADLARLRWRNVDLTQRQISFVRRKTRTSKANAGAGITLSILPEATAIINKWALPSNDQNDFVFPELNQQMDEKQIHLAIYNLTMRVNRMLVLILKELGIQAKIRTYEARHSYATTLARAQVPLAFISQGLGHSSLKTTEQYLGSFEYEQTQKYLSALIPQKQESQES</sequence>
<dbReference type="PANTHER" id="PTHR30349">
    <property type="entry name" value="PHAGE INTEGRASE-RELATED"/>
    <property type="match status" value="1"/>
</dbReference>
<name>A0A1G7G1Y9_9BACT</name>
<evidence type="ECO:0000256" key="1">
    <source>
        <dbReference type="ARBA" id="ARBA00008857"/>
    </source>
</evidence>
<dbReference type="Pfam" id="PF00589">
    <property type="entry name" value="Phage_integrase"/>
    <property type="match status" value="1"/>
</dbReference>
<dbReference type="Gene3D" id="1.10.150.130">
    <property type="match status" value="1"/>
</dbReference>
<dbReference type="InterPro" id="IPR011010">
    <property type="entry name" value="DNA_brk_join_enz"/>
</dbReference>
<protein>
    <submittedName>
        <fullName evidence="5">Site-specific recombinase XerD</fullName>
    </submittedName>
</protein>
<proteinExistence type="inferred from homology"/>
<dbReference type="InterPro" id="IPR025269">
    <property type="entry name" value="SAM-like_dom"/>
</dbReference>
<gene>
    <name evidence="5" type="ORF">SAMN04487996_10791</name>
</gene>
<dbReference type="STRING" id="659014.SAMN04487996_10791"/>
<dbReference type="InterPro" id="IPR050090">
    <property type="entry name" value="Tyrosine_recombinase_XerCD"/>
</dbReference>
<accession>A0A1G7G1Y9</accession>
<dbReference type="AlphaFoldDB" id="A0A1G7G1Y9"/>
<evidence type="ECO:0000259" key="4">
    <source>
        <dbReference type="PROSITE" id="PS51898"/>
    </source>
</evidence>
<dbReference type="PROSITE" id="PS51898">
    <property type="entry name" value="TYR_RECOMBINASE"/>
    <property type="match status" value="1"/>
</dbReference>
<keyword evidence="2" id="KW-0238">DNA-binding</keyword>
<dbReference type="Gene3D" id="1.10.443.10">
    <property type="entry name" value="Intergrase catalytic core"/>
    <property type="match status" value="1"/>
</dbReference>
<keyword evidence="3" id="KW-0233">DNA recombination</keyword>
<organism evidence="5 6">
    <name type="scientific">Dyadobacter soli</name>
    <dbReference type="NCBI Taxonomy" id="659014"/>
    <lineage>
        <taxon>Bacteria</taxon>
        <taxon>Pseudomonadati</taxon>
        <taxon>Bacteroidota</taxon>
        <taxon>Cytophagia</taxon>
        <taxon>Cytophagales</taxon>
        <taxon>Spirosomataceae</taxon>
        <taxon>Dyadobacter</taxon>
    </lineage>
</organism>
<evidence type="ECO:0000313" key="6">
    <source>
        <dbReference type="Proteomes" id="UP000198748"/>
    </source>
</evidence>